<dbReference type="Proteomes" id="UP000245383">
    <property type="component" value="Unassembled WGS sequence"/>
</dbReference>
<dbReference type="GO" id="GO:0016150">
    <property type="term" value="F:translation release factor activity, codon nonspecific"/>
    <property type="evidence" value="ECO:0007669"/>
    <property type="project" value="TreeGrafter"/>
</dbReference>
<dbReference type="Pfam" id="PF00472">
    <property type="entry name" value="RF-1"/>
    <property type="match status" value="1"/>
</dbReference>
<dbReference type="Gene3D" id="3.30.160.20">
    <property type="match status" value="1"/>
</dbReference>
<name>A0A2T9YIS4_9FUNG</name>
<organism evidence="2 3">
    <name type="scientific">Smittium simulii</name>
    <dbReference type="NCBI Taxonomy" id="133385"/>
    <lineage>
        <taxon>Eukaryota</taxon>
        <taxon>Fungi</taxon>
        <taxon>Fungi incertae sedis</taxon>
        <taxon>Zoopagomycota</taxon>
        <taxon>Kickxellomycotina</taxon>
        <taxon>Harpellomycetes</taxon>
        <taxon>Harpellales</taxon>
        <taxon>Legeriomycetaceae</taxon>
        <taxon>Smittium</taxon>
    </lineage>
</organism>
<evidence type="ECO:0000259" key="1">
    <source>
        <dbReference type="Pfam" id="PF00472"/>
    </source>
</evidence>
<dbReference type="GO" id="GO:0070126">
    <property type="term" value="P:mitochondrial translational termination"/>
    <property type="evidence" value="ECO:0007669"/>
    <property type="project" value="TreeGrafter"/>
</dbReference>
<evidence type="ECO:0000313" key="2">
    <source>
        <dbReference type="EMBL" id="PVU92184.1"/>
    </source>
</evidence>
<feature type="domain" description="Prokaryotic-type class I peptide chain release factors" evidence="1">
    <location>
        <begin position="52"/>
        <end position="177"/>
    </location>
</feature>
<dbReference type="SUPFAM" id="SSF110916">
    <property type="entry name" value="Peptidyl-tRNA hydrolase domain-like"/>
    <property type="match status" value="1"/>
</dbReference>
<sequence length="188" mass="21971">MFHLVTISTFKKFFGLKTARFISNFDISLAQKLTCEDKYNLTKWRDSISPGKLDPKSYSMTYSRSGGPGGQNVNKLNTKAMLRMSVENQAWIPDYVKKNFVRLNKAKINKKGEYIITSEESRSQLLNSEDCIKRLCIMLKEASLFPKDPSLEKRERINKLVEIEQKRAKLRKTYHSQLKKSRKFKVDY</sequence>
<comment type="caution">
    <text evidence="2">The sequence shown here is derived from an EMBL/GenBank/DDBJ whole genome shotgun (WGS) entry which is preliminary data.</text>
</comment>
<proteinExistence type="predicted"/>
<dbReference type="STRING" id="133385.A0A2T9YIS4"/>
<dbReference type="PANTHER" id="PTHR11075">
    <property type="entry name" value="PEPTIDE CHAIN RELEASE FACTOR"/>
    <property type="match status" value="1"/>
</dbReference>
<gene>
    <name evidence="2" type="ORF">BB561_003974</name>
</gene>
<dbReference type="GO" id="GO:0005762">
    <property type="term" value="C:mitochondrial large ribosomal subunit"/>
    <property type="evidence" value="ECO:0007669"/>
    <property type="project" value="TreeGrafter"/>
</dbReference>
<dbReference type="InterPro" id="IPR052104">
    <property type="entry name" value="Mito_Release_Factor_mL62"/>
</dbReference>
<keyword evidence="3" id="KW-1185">Reference proteome</keyword>
<accession>A0A2T9YIS4</accession>
<dbReference type="OrthoDB" id="270639at2759"/>
<protein>
    <recommendedName>
        <fullName evidence="1">Prokaryotic-type class I peptide chain release factors domain-containing protein</fullName>
    </recommendedName>
</protein>
<reference evidence="2 3" key="1">
    <citation type="journal article" date="2018" name="MBio">
        <title>Comparative Genomics Reveals the Core Gene Toolbox for the Fungus-Insect Symbiosis.</title>
        <authorList>
            <person name="Wang Y."/>
            <person name="Stata M."/>
            <person name="Wang W."/>
            <person name="Stajich J.E."/>
            <person name="White M.M."/>
            <person name="Moncalvo J.M."/>
        </authorList>
    </citation>
    <scope>NUCLEOTIDE SEQUENCE [LARGE SCALE GENOMIC DNA]</scope>
    <source>
        <strain evidence="2 3">SWE-8-4</strain>
    </source>
</reference>
<evidence type="ECO:0000313" key="3">
    <source>
        <dbReference type="Proteomes" id="UP000245383"/>
    </source>
</evidence>
<dbReference type="GO" id="GO:0004045">
    <property type="term" value="F:peptidyl-tRNA hydrolase activity"/>
    <property type="evidence" value="ECO:0007669"/>
    <property type="project" value="TreeGrafter"/>
</dbReference>
<dbReference type="PANTHER" id="PTHR11075:SF54">
    <property type="entry name" value="LARGE RIBOSOMAL SUBUNIT PROTEIN ML62"/>
    <property type="match status" value="1"/>
</dbReference>
<dbReference type="EMBL" id="MBFR01000171">
    <property type="protein sequence ID" value="PVU92184.1"/>
    <property type="molecule type" value="Genomic_DNA"/>
</dbReference>
<dbReference type="AlphaFoldDB" id="A0A2T9YIS4"/>
<dbReference type="InterPro" id="IPR000352">
    <property type="entry name" value="Pep_chain_release_fac_I"/>
</dbReference>